<comment type="caution">
    <text evidence="1">The sequence shown here is derived from an EMBL/GenBank/DDBJ whole genome shotgun (WGS) entry which is preliminary data.</text>
</comment>
<reference evidence="1 2" key="1">
    <citation type="journal article" date="2019" name="G3 (Bethesda)">
        <title>Sequencing of a Wild Apple (Malus baccata) Genome Unravels the Differences Between Cultivated and Wild Apple Species Regarding Disease Resistance and Cold Tolerance.</title>
        <authorList>
            <person name="Chen X."/>
        </authorList>
    </citation>
    <scope>NUCLEOTIDE SEQUENCE [LARGE SCALE GENOMIC DNA]</scope>
    <source>
        <strain evidence="2">cv. Shandingzi</strain>
        <tissue evidence="1">Leaves</tissue>
    </source>
</reference>
<evidence type="ECO:0000313" key="2">
    <source>
        <dbReference type="Proteomes" id="UP000315295"/>
    </source>
</evidence>
<dbReference type="EMBL" id="VIEB01000140">
    <property type="protein sequence ID" value="TQE04417.1"/>
    <property type="molecule type" value="Genomic_DNA"/>
</dbReference>
<dbReference type="AlphaFoldDB" id="A0A540N037"/>
<proteinExistence type="predicted"/>
<sequence length="74" mass="8193">MVLDEVQEDIAREEDEVVDKTGEEVGDAVIEDGVKELGVMDPEYSRGRREWRSGEDDAGRVVGVENWGRGRGTG</sequence>
<keyword evidence="2" id="KW-1185">Reference proteome</keyword>
<protein>
    <submittedName>
        <fullName evidence="1">Uncharacterized protein</fullName>
    </submittedName>
</protein>
<accession>A0A540N037</accession>
<organism evidence="1 2">
    <name type="scientific">Malus baccata</name>
    <name type="common">Siberian crab apple</name>
    <name type="synonym">Pyrus baccata</name>
    <dbReference type="NCBI Taxonomy" id="106549"/>
    <lineage>
        <taxon>Eukaryota</taxon>
        <taxon>Viridiplantae</taxon>
        <taxon>Streptophyta</taxon>
        <taxon>Embryophyta</taxon>
        <taxon>Tracheophyta</taxon>
        <taxon>Spermatophyta</taxon>
        <taxon>Magnoliopsida</taxon>
        <taxon>eudicotyledons</taxon>
        <taxon>Gunneridae</taxon>
        <taxon>Pentapetalae</taxon>
        <taxon>rosids</taxon>
        <taxon>fabids</taxon>
        <taxon>Rosales</taxon>
        <taxon>Rosaceae</taxon>
        <taxon>Amygdaloideae</taxon>
        <taxon>Maleae</taxon>
        <taxon>Malus</taxon>
    </lineage>
</organism>
<evidence type="ECO:0000313" key="1">
    <source>
        <dbReference type="EMBL" id="TQE04417.1"/>
    </source>
</evidence>
<name>A0A540N037_MALBA</name>
<gene>
    <name evidence="1" type="ORF">C1H46_009937</name>
</gene>
<dbReference type="Proteomes" id="UP000315295">
    <property type="component" value="Unassembled WGS sequence"/>
</dbReference>